<evidence type="ECO:0000313" key="3">
    <source>
        <dbReference type="WBParaSite" id="nRc.2.0.1.t26084-RA"/>
    </source>
</evidence>
<dbReference type="AlphaFoldDB" id="A0A915JIV2"/>
<accession>A0A915JIV2</accession>
<reference evidence="3" key="1">
    <citation type="submission" date="2022-11" db="UniProtKB">
        <authorList>
            <consortium name="WormBaseParasite"/>
        </authorList>
    </citation>
    <scope>IDENTIFICATION</scope>
</reference>
<keyword evidence="2" id="KW-1185">Reference proteome</keyword>
<name>A0A915JIV2_ROMCU</name>
<organism evidence="2 3">
    <name type="scientific">Romanomermis culicivorax</name>
    <name type="common">Nematode worm</name>
    <dbReference type="NCBI Taxonomy" id="13658"/>
    <lineage>
        <taxon>Eukaryota</taxon>
        <taxon>Metazoa</taxon>
        <taxon>Ecdysozoa</taxon>
        <taxon>Nematoda</taxon>
        <taxon>Enoplea</taxon>
        <taxon>Dorylaimia</taxon>
        <taxon>Mermithida</taxon>
        <taxon>Mermithoidea</taxon>
        <taxon>Mermithidae</taxon>
        <taxon>Romanomermis</taxon>
    </lineage>
</organism>
<dbReference type="Proteomes" id="UP000887565">
    <property type="component" value="Unplaced"/>
</dbReference>
<protein>
    <submittedName>
        <fullName evidence="3">Uncharacterized protein</fullName>
    </submittedName>
</protein>
<proteinExistence type="predicted"/>
<sequence length="84" mass="9641">MTNEERKKMSDVKRAHKTYSPTKMNEVVRKIHNVLGAENAEDFRRSAPNQCININYCTRFDPNANEFSSNSVLIPLQQTLAVND</sequence>
<evidence type="ECO:0000313" key="2">
    <source>
        <dbReference type="Proteomes" id="UP000887565"/>
    </source>
</evidence>
<feature type="region of interest" description="Disordered" evidence="1">
    <location>
        <begin position="1"/>
        <end position="23"/>
    </location>
</feature>
<feature type="compositionally biased region" description="Basic and acidic residues" evidence="1">
    <location>
        <begin position="1"/>
        <end position="13"/>
    </location>
</feature>
<evidence type="ECO:0000256" key="1">
    <source>
        <dbReference type="SAM" id="MobiDB-lite"/>
    </source>
</evidence>
<dbReference type="WBParaSite" id="nRc.2.0.1.t26084-RA">
    <property type="protein sequence ID" value="nRc.2.0.1.t26084-RA"/>
    <property type="gene ID" value="nRc.2.0.1.g26084"/>
</dbReference>